<evidence type="ECO:0000313" key="1">
    <source>
        <dbReference type="EMBL" id="XRJ20045.1"/>
    </source>
</evidence>
<organism evidence="1 2">
    <name type="scientific">Haloferax sp. Atlit-48N</name>
    <dbReference type="NCBI Taxonomy" id="2077198"/>
    <lineage>
        <taxon>Archaea</taxon>
        <taxon>Methanobacteriati</taxon>
        <taxon>Methanobacteriota</taxon>
        <taxon>Stenosarchaea group</taxon>
        <taxon>Halobacteria</taxon>
        <taxon>Halobacteriales</taxon>
        <taxon>Haloferacaceae</taxon>
        <taxon>Haloferax</taxon>
    </lineage>
</organism>
<reference evidence="1" key="1">
    <citation type="submission" date="2023-10" db="EMBL/GenBank/DDBJ databases">
        <title>A new archaeal virus that suppresses the transcription of host immunity genes.</title>
        <authorList>
            <person name="Turgeman-Grott I."/>
            <person name="Golan N."/>
            <person name="Neri U."/>
            <person name="Naki D."/>
            <person name="Altman N."/>
            <person name="Eizenshtein K."/>
            <person name="Choudhary D."/>
            <person name="Levi R."/>
            <person name="Himani H."/>
            <person name="Reshef L."/>
            <person name="Papke T.R."/>
            <person name="Gophna U."/>
        </authorList>
    </citation>
    <scope>NUCLEOTIDE SEQUENCE</scope>
    <source>
        <strain evidence="1">Atlit-48N</strain>
    </source>
</reference>
<name>A0ACD5HWQ0_9EURY</name>
<protein>
    <submittedName>
        <fullName evidence="1">Uncharacterized protein</fullName>
    </submittedName>
</protein>
<gene>
    <name evidence="1" type="ORF">DEQ67_001580</name>
</gene>
<dbReference type="EMBL" id="CP137689">
    <property type="protein sequence ID" value="XRJ20045.1"/>
    <property type="molecule type" value="Genomic_DNA"/>
</dbReference>
<evidence type="ECO:0000313" key="2">
    <source>
        <dbReference type="Proteomes" id="UP000257089"/>
    </source>
</evidence>
<dbReference type="Proteomes" id="UP000257089">
    <property type="component" value="Chromosome"/>
</dbReference>
<accession>A0ACD5HWQ0</accession>
<sequence>MSLAPSKRAGERAEADQIQRVDGFEAAPKNGDDGQELPYDIVCVRAVWPSTDLPFVGVLVLEQGSEVESKSCAVVINESQDRGRYYLRKNQHEALVKRGAFYLFSVRDPNTDEVIASKVVPATSVTDLNFSWIEAEGRATFGQITWTQIFDREEVESR</sequence>
<proteinExistence type="predicted"/>